<proteinExistence type="inferred from homology"/>
<evidence type="ECO:0000313" key="8">
    <source>
        <dbReference type="Proteomes" id="UP000095347"/>
    </source>
</evidence>
<dbReference type="PANTHER" id="PTHR11496:SF102">
    <property type="entry name" value="ALCOHOL DEHYDROGENASE 4"/>
    <property type="match status" value="1"/>
</dbReference>
<gene>
    <name evidence="7" type="ORF">BEN30_12480</name>
</gene>
<accession>A0A1E5Q655</accession>
<dbReference type="SUPFAM" id="SSF56796">
    <property type="entry name" value="Dehydroquinate synthase-like"/>
    <property type="match status" value="1"/>
</dbReference>
<name>A0A1E5Q655_9PROT</name>
<dbReference type="EMBL" id="MCGG01000036">
    <property type="protein sequence ID" value="OEJ66204.1"/>
    <property type="molecule type" value="Genomic_DNA"/>
</dbReference>
<dbReference type="GO" id="GO:0046872">
    <property type="term" value="F:metal ion binding"/>
    <property type="evidence" value="ECO:0007669"/>
    <property type="project" value="InterPro"/>
</dbReference>
<dbReference type="FunFam" id="3.40.50.1970:FF:000003">
    <property type="entry name" value="Alcohol dehydrogenase, iron-containing"/>
    <property type="match status" value="1"/>
</dbReference>
<dbReference type="CDD" id="cd08183">
    <property type="entry name" value="Fe-ADH-like"/>
    <property type="match status" value="1"/>
</dbReference>
<evidence type="ECO:0000256" key="4">
    <source>
        <dbReference type="ARBA" id="ARBA00049243"/>
    </source>
</evidence>
<evidence type="ECO:0000259" key="6">
    <source>
        <dbReference type="Pfam" id="PF25137"/>
    </source>
</evidence>
<evidence type="ECO:0000313" key="7">
    <source>
        <dbReference type="EMBL" id="OEJ66204.1"/>
    </source>
</evidence>
<comment type="catalytic activity">
    <reaction evidence="4">
        <text>a primary alcohol + NAD(+) = an aldehyde + NADH + H(+)</text>
        <dbReference type="Rhea" id="RHEA:10736"/>
        <dbReference type="ChEBI" id="CHEBI:15378"/>
        <dbReference type="ChEBI" id="CHEBI:15734"/>
        <dbReference type="ChEBI" id="CHEBI:17478"/>
        <dbReference type="ChEBI" id="CHEBI:57540"/>
        <dbReference type="ChEBI" id="CHEBI:57945"/>
        <dbReference type="EC" id="1.1.1.1"/>
    </reaction>
</comment>
<dbReference type="GO" id="GO:0004022">
    <property type="term" value="F:alcohol dehydrogenase (NAD+) activity"/>
    <property type="evidence" value="ECO:0007669"/>
    <property type="project" value="UniProtKB-EC"/>
</dbReference>
<reference evidence="8" key="1">
    <citation type="submission" date="2016-07" db="EMBL/GenBank/DDBJ databases">
        <authorList>
            <person name="Florea S."/>
            <person name="Webb J.S."/>
            <person name="Jaromczyk J."/>
            <person name="Schardl C.L."/>
        </authorList>
    </citation>
    <scope>NUCLEOTIDE SEQUENCE [LARGE SCALE GENOMIC DNA]</scope>
    <source>
        <strain evidence="8">MV-1</strain>
    </source>
</reference>
<evidence type="ECO:0000256" key="1">
    <source>
        <dbReference type="ARBA" id="ARBA00001962"/>
    </source>
</evidence>
<dbReference type="Gene3D" id="1.20.1090.10">
    <property type="entry name" value="Dehydroquinate synthase-like - alpha domain"/>
    <property type="match status" value="1"/>
</dbReference>
<comment type="caution">
    <text evidence="7">The sequence shown here is derived from an EMBL/GenBank/DDBJ whole genome shotgun (WGS) entry which is preliminary data.</text>
</comment>
<feature type="domain" description="Fe-containing alcohol dehydrogenase-like C-terminal" evidence="6">
    <location>
        <begin position="199"/>
        <end position="400"/>
    </location>
</feature>
<keyword evidence="3" id="KW-0560">Oxidoreductase</keyword>
<protein>
    <submittedName>
        <fullName evidence="7">Alcohol dehydrogenase</fullName>
    </submittedName>
</protein>
<dbReference type="InterPro" id="IPR039697">
    <property type="entry name" value="Alcohol_dehydrogenase_Fe"/>
</dbReference>
<sequence length="403" mass="42292">MNDPFSIQPFSIARLPKIMFGPGTLANLPTEILRFGSKALIITGARSFVASPSWVHLQQLLHDLGITPTLLSVEGEPSPAWVDDAVTKHKGGGFDVVVGIGGGSALDGAKAIAGLLGPANSVMDHLEGVGPELPYQGPATPLICVPTTAGTGSEATKNAVLSRHGVDGFKKSFRDDTLVATTAIIDPDLLVTCPQSIIAANGMDAFTQLLESLTSIRSNAMTAALAWSGLERFVLGFWDMWLLAGEDSPRATEARTHMAYASLMSGICLAQTGLGSVHGLAQPLGSLFPIPHGVVCGTLVGEATDINIQALIQRTPSSPALSVYARAGALVLTQNLHGNAALDGLVRTLHDWTDRLDLPRLSNFGVTPGDIPRIVASSRGSSMQTNPVTLTDEEIGMVVERRL</sequence>
<comment type="cofactor">
    <cofactor evidence="1">
        <name>Fe cation</name>
        <dbReference type="ChEBI" id="CHEBI:24875"/>
    </cofactor>
</comment>
<keyword evidence="8" id="KW-1185">Reference proteome</keyword>
<dbReference type="InterPro" id="IPR056798">
    <property type="entry name" value="ADH_Fe_C"/>
</dbReference>
<evidence type="ECO:0000259" key="5">
    <source>
        <dbReference type="Pfam" id="PF00465"/>
    </source>
</evidence>
<dbReference type="RefSeq" id="WP_069958409.1">
    <property type="nucleotide sequence ID" value="NZ_MCGG01000036.1"/>
</dbReference>
<evidence type="ECO:0000256" key="2">
    <source>
        <dbReference type="ARBA" id="ARBA00007358"/>
    </source>
</evidence>
<dbReference type="Pfam" id="PF25137">
    <property type="entry name" value="ADH_Fe_C"/>
    <property type="match status" value="1"/>
</dbReference>
<feature type="domain" description="Alcohol dehydrogenase iron-type/glycerol dehydrogenase GldA" evidence="5">
    <location>
        <begin position="17"/>
        <end position="187"/>
    </location>
</feature>
<dbReference type="Proteomes" id="UP000095347">
    <property type="component" value="Unassembled WGS sequence"/>
</dbReference>
<evidence type="ECO:0000256" key="3">
    <source>
        <dbReference type="ARBA" id="ARBA00023002"/>
    </source>
</evidence>
<organism evidence="7 8">
    <name type="scientific">Magnetovibrio blakemorei</name>
    <dbReference type="NCBI Taxonomy" id="28181"/>
    <lineage>
        <taxon>Bacteria</taxon>
        <taxon>Pseudomonadati</taxon>
        <taxon>Pseudomonadota</taxon>
        <taxon>Alphaproteobacteria</taxon>
        <taxon>Rhodospirillales</taxon>
        <taxon>Magnetovibrionaceae</taxon>
        <taxon>Magnetovibrio</taxon>
    </lineage>
</organism>
<dbReference type="Pfam" id="PF00465">
    <property type="entry name" value="Fe-ADH"/>
    <property type="match status" value="1"/>
</dbReference>
<dbReference type="Gene3D" id="3.40.50.1970">
    <property type="match status" value="1"/>
</dbReference>
<dbReference type="OrthoDB" id="9815791at2"/>
<dbReference type="PANTHER" id="PTHR11496">
    <property type="entry name" value="ALCOHOL DEHYDROGENASE"/>
    <property type="match status" value="1"/>
</dbReference>
<dbReference type="STRING" id="28181.BEN30_12480"/>
<dbReference type="AlphaFoldDB" id="A0A1E5Q655"/>
<comment type="similarity">
    <text evidence="2">Belongs to the iron-containing alcohol dehydrogenase family.</text>
</comment>
<dbReference type="InterPro" id="IPR001670">
    <property type="entry name" value="ADH_Fe/GldA"/>
</dbReference>